<dbReference type="Pfam" id="PF19054">
    <property type="entry name" value="DUF5753"/>
    <property type="match status" value="1"/>
</dbReference>
<dbReference type="SUPFAM" id="SSF47413">
    <property type="entry name" value="lambda repressor-like DNA-binding domains"/>
    <property type="match status" value="1"/>
</dbReference>
<dbReference type="Proteomes" id="UP000319103">
    <property type="component" value="Unassembled WGS sequence"/>
</dbReference>
<dbReference type="Pfam" id="PF13560">
    <property type="entry name" value="HTH_31"/>
    <property type="match status" value="1"/>
</dbReference>
<name>A0A540WAR0_9ACTN</name>
<evidence type="ECO:0000313" key="3">
    <source>
        <dbReference type="Proteomes" id="UP000319103"/>
    </source>
</evidence>
<reference evidence="2 3" key="1">
    <citation type="submission" date="2019-06" db="EMBL/GenBank/DDBJ databases">
        <title>Description of Kitasatospora acidophila sp. nov. isolated from pine grove soil, and reclassification of Streptomyces novaecaesareae to Kitasatospora novaeceasareae comb. nov.</title>
        <authorList>
            <person name="Kim M.J."/>
        </authorList>
    </citation>
    <scope>NUCLEOTIDE SEQUENCE [LARGE SCALE GENOMIC DNA]</scope>
    <source>
        <strain evidence="2 3">MMS16-CNU292</strain>
    </source>
</reference>
<accession>A0A540WAR0</accession>
<dbReference type="Gene3D" id="1.10.260.40">
    <property type="entry name" value="lambda repressor-like DNA-binding domains"/>
    <property type="match status" value="1"/>
</dbReference>
<dbReference type="AlphaFoldDB" id="A0A540WAR0"/>
<protein>
    <submittedName>
        <fullName evidence="2">Helix-turn-helix domain-containing protein</fullName>
    </submittedName>
</protein>
<keyword evidence="3" id="KW-1185">Reference proteome</keyword>
<dbReference type="OrthoDB" id="3462393at2"/>
<dbReference type="InterPro" id="IPR001387">
    <property type="entry name" value="Cro/C1-type_HTH"/>
</dbReference>
<dbReference type="RefSeq" id="WP_141636500.1">
    <property type="nucleotide sequence ID" value="NZ_VIGB01000003.1"/>
</dbReference>
<gene>
    <name evidence="2" type="ORF">E6W39_32340</name>
</gene>
<dbReference type="SMART" id="SM00530">
    <property type="entry name" value="HTH_XRE"/>
    <property type="match status" value="1"/>
</dbReference>
<sequence length="283" mass="31783">MPPRSNPTARQQRLGVELRKLREAAGMSTEQAAAVLATNRTVITNTEAGRHGISPERVRRLACNYDCTDSALVEALVRMASDRTVGWWEEYRGILPPTFLDIAELEWFARRLRMSTMTHIPGPFQTEAYARALFAAAIPELPPEEFDTRVAHRVQRRQVLDRVDPPSYVAIIHEAALRIEVGGRKALRDQLWNILELSERDTVTIQVIPFSAGAFPGSGQTILYAAADVPSLDVVQLDRAIVAEFLHVEAQLRKFALQLDQMERVALSPEETRSLIHSIAREL</sequence>
<organism evidence="2 3">
    <name type="scientific">Kitasatospora acidiphila</name>
    <dbReference type="NCBI Taxonomy" id="2567942"/>
    <lineage>
        <taxon>Bacteria</taxon>
        <taxon>Bacillati</taxon>
        <taxon>Actinomycetota</taxon>
        <taxon>Actinomycetes</taxon>
        <taxon>Kitasatosporales</taxon>
        <taxon>Streptomycetaceae</taxon>
        <taxon>Kitasatospora</taxon>
    </lineage>
</organism>
<evidence type="ECO:0000259" key="1">
    <source>
        <dbReference type="PROSITE" id="PS50943"/>
    </source>
</evidence>
<evidence type="ECO:0000313" key="2">
    <source>
        <dbReference type="EMBL" id="TQF06052.1"/>
    </source>
</evidence>
<proteinExistence type="predicted"/>
<feature type="domain" description="HTH cro/C1-type" evidence="1">
    <location>
        <begin position="18"/>
        <end position="72"/>
    </location>
</feature>
<dbReference type="GO" id="GO:0003677">
    <property type="term" value="F:DNA binding"/>
    <property type="evidence" value="ECO:0007669"/>
    <property type="project" value="InterPro"/>
</dbReference>
<dbReference type="InterPro" id="IPR043917">
    <property type="entry name" value="DUF5753"/>
</dbReference>
<dbReference type="EMBL" id="VIGB01000003">
    <property type="protein sequence ID" value="TQF06052.1"/>
    <property type="molecule type" value="Genomic_DNA"/>
</dbReference>
<dbReference type="PROSITE" id="PS50943">
    <property type="entry name" value="HTH_CROC1"/>
    <property type="match status" value="1"/>
</dbReference>
<comment type="caution">
    <text evidence="2">The sequence shown here is derived from an EMBL/GenBank/DDBJ whole genome shotgun (WGS) entry which is preliminary data.</text>
</comment>
<dbReference type="InterPro" id="IPR010982">
    <property type="entry name" value="Lambda_DNA-bd_dom_sf"/>
</dbReference>
<dbReference type="CDD" id="cd00093">
    <property type="entry name" value="HTH_XRE"/>
    <property type="match status" value="1"/>
</dbReference>